<keyword evidence="1" id="KW-0472">Membrane</keyword>
<reference evidence="2 3" key="2">
    <citation type="journal article" date="2016" name="Genome Announc.">
        <title>Complete Genome Sequence of Algoriphagus sp. Strain M8-2, Isolated from a Brackish Lake.</title>
        <authorList>
            <person name="Muraguchi Y."/>
            <person name="Kushimoto K."/>
            <person name="Ohtsubo Y."/>
            <person name="Suzuki T."/>
            <person name="Dohra H."/>
            <person name="Kimbara K."/>
            <person name="Shintani M."/>
        </authorList>
    </citation>
    <scope>NUCLEOTIDE SEQUENCE [LARGE SCALE GENOMIC DNA]</scope>
    <source>
        <strain evidence="2 3">M8-2</strain>
    </source>
</reference>
<name>A0A142ERL7_9BACT</name>
<dbReference type="RefSeq" id="WP_067549511.1">
    <property type="nucleotide sequence ID" value="NZ_CP012836.1"/>
</dbReference>
<dbReference type="EMBL" id="CP012836">
    <property type="protein sequence ID" value="AMQ57772.1"/>
    <property type="molecule type" value="Genomic_DNA"/>
</dbReference>
<dbReference type="AlphaFoldDB" id="A0A142ERL7"/>
<feature type="transmembrane region" description="Helical" evidence="1">
    <location>
        <begin position="12"/>
        <end position="35"/>
    </location>
</feature>
<dbReference type="STRING" id="1727163.AO498_15060"/>
<evidence type="ECO:0000313" key="2">
    <source>
        <dbReference type="EMBL" id="AMQ57772.1"/>
    </source>
</evidence>
<sequence>MKTRSKKSPFTSLAWSFLFIYLYYLATVSWVKMVWNHEDSDVFFARIKLLMSVTFFGSIFYIVGIYNWVGHNNVDPFFDLFIVVSLTYLGIGLMAYPFLQKR</sequence>
<proteinExistence type="predicted"/>
<keyword evidence="1" id="KW-1133">Transmembrane helix</keyword>
<feature type="transmembrane region" description="Helical" evidence="1">
    <location>
        <begin position="80"/>
        <end position="99"/>
    </location>
</feature>
<organism evidence="2 3">
    <name type="scientific">Algoriphagus sanaruensis</name>
    <dbReference type="NCBI Taxonomy" id="1727163"/>
    <lineage>
        <taxon>Bacteria</taxon>
        <taxon>Pseudomonadati</taxon>
        <taxon>Bacteroidota</taxon>
        <taxon>Cytophagia</taxon>
        <taxon>Cytophagales</taxon>
        <taxon>Cyclobacteriaceae</taxon>
        <taxon>Algoriphagus</taxon>
    </lineage>
</organism>
<keyword evidence="3" id="KW-1185">Reference proteome</keyword>
<dbReference type="PATRIC" id="fig|1727163.4.peg.3164"/>
<gene>
    <name evidence="2" type="ORF">AO498_15060</name>
</gene>
<feature type="transmembrane region" description="Helical" evidence="1">
    <location>
        <begin position="47"/>
        <end position="68"/>
    </location>
</feature>
<protein>
    <submittedName>
        <fullName evidence="2">Uncharacterized protein</fullName>
    </submittedName>
</protein>
<dbReference type="KEGG" id="alm:AO498_15060"/>
<accession>A0A142ERL7</accession>
<evidence type="ECO:0000313" key="3">
    <source>
        <dbReference type="Proteomes" id="UP000073816"/>
    </source>
</evidence>
<reference evidence="3" key="1">
    <citation type="submission" date="2015-09" db="EMBL/GenBank/DDBJ databases">
        <title>Complete sequence of Algoriphagus sp. M8-2.</title>
        <authorList>
            <person name="Shintani M."/>
        </authorList>
    </citation>
    <scope>NUCLEOTIDE SEQUENCE [LARGE SCALE GENOMIC DNA]</scope>
    <source>
        <strain evidence="3">M8-2</strain>
    </source>
</reference>
<keyword evidence="1" id="KW-0812">Transmembrane</keyword>
<evidence type="ECO:0000256" key="1">
    <source>
        <dbReference type="SAM" id="Phobius"/>
    </source>
</evidence>
<dbReference type="Proteomes" id="UP000073816">
    <property type="component" value="Chromosome"/>
</dbReference>